<gene>
    <name evidence="1" type="ORF">CGLY_05460</name>
</gene>
<evidence type="ECO:0008006" key="3">
    <source>
        <dbReference type="Google" id="ProtNLM"/>
    </source>
</evidence>
<sequence>MEGRIVSASNATFRGQIGETTVVYKPLIGEKPLWDFPDRTLARREVAAYTLSDALGFRVVPLTWLRDGPFGEGMVQLWCEPLTGPGPVELVATPDASRLEQDGWRHVLDGVDEEDEPVSLFHEDSTPLRRMVLFDVLANNADRKIGHILPMADGHRYGVDHGLTFHTENKLRTVLWGWVGEHLSDDELAAVRQVRDGLDGRLGDSFDELLSVAEVVALADRCDQLLGTGRFPGPRSDMPAVPWPLY</sequence>
<dbReference type="AlphaFoldDB" id="X5E7X2"/>
<keyword evidence="2" id="KW-1185">Reference proteome</keyword>
<evidence type="ECO:0000313" key="2">
    <source>
        <dbReference type="Proteomes" id="UP000023703"/>
    </source>
</evidence>
<dbReference type="EMBL" id="CP006842">
    <property type="protein sequence ID" value="AHW63540.1"/>
    <property type="molecule type" value="Genomic_DNA"/>
</dbReference>
<dbReference type="Proteomes" id="UP000023703">
    <property type="component" value="Chromosome"/>
</dbReference>
<protein>
    <recommendedName>
        <fullName evidence="3">Phosphatidylinositol 3-and 4-kinase</fullName>
    </recommendedName>
</protein>
<proteinExistence type="predicted"/>
<accession>X5E7X2</accession>
<dbReference type="InterPro" id="IPR022292">
    <property type="entry name" value="CHP03843"/>
</dbReference>
<evidence type="ECO:0000313" key="1">
    <source>
        <dbReference type="EMBL" id="AHW63540.1"/>
    </source>
</evidence>
<reference evidence="1 2" key="1">
    <citation type="journal article" date="2015" name="Int. J. Syst. Evol. Microbiol.">
        <title>Revisiting Corynebacterium glyciniphilum (ex Kubota et al., 1972) sp. nov., nom. rev., isolated from putrefied banana.</title>
        <authorList>
            <person name="Al-Dilaimi A."/>
            <person name="Bednarz H."/>
            <person name="Lomker A."/>
            <person name="Niehaus K."/>
            <person name="Kalinowski J."/>
            <person name="Ruckert C."/>
        </authorList>
    </citation>
    <scope>NUCLEOTIDE SEQUENCE [LARGE SCALE GENOMIC DNA]</scope>
    <source>
        <strain evidence="1">AJ 3170</strain>
    </source>
</reference>
<dbReference type="HOGENOM" id="CLU_085318_0_0_11"/>
<name>X5E7X2_9CORY</name>
<dbReference type="NCBIfam" id="TIGR03843">
    <property type="entry name" value="SCO1664 family protein"/>
    <property type="match status" value="1"/>
</dbReference>
<organism evidence="1 2">
    <name type="scientific">Corynebacterium glyciniphilum AJ 3170</name>
    <dbReference type="NCBI Taxonomy" id="1404245"/>
    <lineage>
        <taxon>Bacteria</taxon>
        <taxon>Bacillati</taxon>
        <taxon>Actinomycetota</taxon>
        <taxon>Actinomycetes</taxon>
        <taxon>Mycobacteriales</taxon>
        <taxon>Corynebacteriaceae</taxon>
        <taxon>Corynebacterium</taxon>
    </lineage>
</organism>
<dbReference type="KEGG" id="cgy:CGLY_05460"/>
<dbReference type="STRING" id="1404245.CGLY_05460"/>
<dbReference type="eggNOG" id="COG5032">
    <property type="taxonomic scope" value="Bacteria"/>
</dbReference>